<dbReference type="Pfam" id="PF00528">
    <property type="entry name" value="BPD_transp_1"/>
    <property type="match status" value="1"/>
</dbReference>
<reference evidence="9 10" key="1">
    <citation type="submission" date="2019-02" db="EMBL/GenBank/DDBJ databases">
        <authorList>
            <person name="Fomenkov A."/>
            <person name="Dubinina G."/>
            <person name="Grabovich M."/>
            <person name="Vincze T."/>
            <person name="Roberts R.J."/>
        </authorList>
    </citation>
    <scope>NUCLEOTIDE SEQUENCE [LARGE SCALE GENOMIC DNA]</scope>
    <source>
        <strain evidence="9 10">P</strain>
    </source>
</reference>
<evidence type="ECO:0000256" key="2">
    <source>
        <dbReference type="ARBA" id="ARBA00022448"/>
    </source>
</evidence>
<feature type="transmembrane region" description="Helical" evidence="7">
    <location>
        <begin position="204"/>
        <end position="229"/>
    </location>
</feature>
<dbReference type="Proteomes" id="UP000323824">
    <property type="component" value="Chromosome"/>
</dbReference>
<feature type="transmembrane region" description="Helical" evidence="7">
    <location>
        <begin position="264"/>
        <end position="285"/>
    </location>
</feature>
<comment type="subcellular location">
    <subcellularLocation>
        <location evidence="1 7">Cell membrane</location>
        <topology evidence="1 7">Multi-pass membrane protein</topology>
    </subcellularLocation>
</comment>
<dbReference type="InterPro" id="IPR000515">
    <property type="entry name" value="MetI-like"/>
</dbReference>
<dbReference type="PROSITE" id="PS50928">
    <property type="entry name" value="ABC_TM1"/>
    <property type="match status" value="1"/>
</dbReference>
<dbReference type="AlphaFoldDB" id="A0A5C1QBM7"/>
<evidence type="ECO:0000256" key="1">
    <source>
        <dbReference type="ARBA" id="ARBA00004651"/>
    </source>
</evidence>
<reference evidence="9 10" key="2">
    <citation type="submission" date="2019-09" db="EMBL/GenBank/DDBJ databases">
        <title>Complete Genome Sequence and Methylome Analysis of free living Spirochaetas.</title>
        <authorList>
            <person name="Leshcheva N."/>
            <person name="Mikheeva N."/>
        </authorList>
    </citation>
    <scope>NUCLEOTIDE SEQUENCE [LARGE SCALE GENOMIC DNA]</scope>
    <source>
        <strain evidence="9 10">P</strain>
    </source>
</reference>
<dbReference type="RefSeq" id="WP_149568158.1">
    <property type="nucleotide sequence ID" value="NZ_CP035807.1"/>
</dbReference>
<dbReference type="Gene3D" id="1.10.3720.10">
    <property type="entry name" value="MetI-like"/>
    <property type="match status" value="1"/>
</dbReference>
<dbReference type="OrthoDB" id="42781at2"/>
<dbReference type="CDD" id="cd06261">
    <property type="entry name" value="TM_PBP2"/>
    <property type="match status" value="1"/>
</dbReference>
<keyword evidence="3" id="KW-1003">Cell membrane</keyword>
<dbReference type="GO" id="GO:0005886">
    <property type="term" value="C:plasma membrane"/>
    <property type="evidence" value="ECO:0007669"/>
    <property type="project" value="UniProtKB-SubCell"/>
</dbReference>
<sequence>MDKVLRDKRAILLFVLPGLTLFLLVVIIPMFTSIYYSLLDWNGFGDRTFIGLKNYYELFSGKVFSFNKSIINGFYLTFLTLLFQFPMALVLALILSSEIKGEGFFRTVYFIPVMLSAVVIAMLFQRIYDPNYGLLHMVLLKLGLQSWAEVTLLGNPKTAMTAASFPILWQWVGYHMLLLYAGAKSVPTELREAAKIDGAGPVTTVFRIVLPLMLPVIKVCIVMLIIGSIKEFDVIFTMTKGGPVNSSQMPSLVMIETIFRRYKYGMGSAMAMCIVLLCLLITALLQKIFDRKDP</sequence>
<keyword evidence="4 7" id="KW-0812">Transmembrane</keyword>
<accession>A0A5C1QBM7</accession>
<evidence type="ECO:0000256" key="5">
    <source>
        <dbReference type="ARBA" id="ARBA00022989"/>
    </source>
</evidence>
<keyword evidence="10" id="KW-1185">Reference proteome</keyword>
<evidence type="ECO:0000313" key="10">
    <source>
        <dbReference type="Proteomes" id="UP000323824"/>
    </source>
</evidence>
<evidence type="ECO:0000256" key="6">
    <source>
        <dbReference type="ARBA" id="ARBA00023136"/>
    </source>
</evidence>
<evidence type="ECO:0000256" key="7">
    <source>
        <dbReference type="RuleBase" id="RU363032"/>
    </source>
</evidence>
<dbReference type="PANTHER" id="PTHR30193">
    <property type="entry name" value="ABC TRANSPORTER PERMEASE PROTEIN"/>
    <property type="match status" value="1"/>
</dbReference>
<feature type="transmembrane region" description="Helical" evidence="7">
    <location>
        <begin position="107"/>
        <end position="128"/>
    </location>
</feature>
<feature type="transmembrane region" description="Helical" evidence="7">
    <location>
        <begin position="12"/>
        <end position="36"/>
    </location>
</feature>
<keyword evidence="2 7" id="KW-0813">Transport</keyword>
<dbReference type="SUPFAM" id="SSF161098">
    <property type="entry name" value="MetI-like"/>
    <property type="match status" value="1"/>
</dbReference>
<gene>
    <name evidence="9" type="ORF">EW093_09425</name>
</gene>
<keyword evidence="6 7" id="KW-0472">Membrane</keyword>
<organism evidence="9 10">
    <name type="scientific">Thiospirochaeta perfilievii</name>
    <dbReference type="NCBI Taxonomy" id="252967"/>
    <lineage>
        <taxon>Bacteria</taxon>
        <taxon>Pseudomonadati</taxon>
        <taxon>Spirochaetota</taxon>
        <taxon>Spirochaetia</taxon>
        <taxon>Spirochaetales</taxon>
        <taxon>Spirochaetaceae</taxon>
        <taxon>Thiospirochaeta</taxon>
    </lineage>
</organism>
<dbReference type="GO" id="GO:0055085">
    <property type="term" value="P:transmembrane transport"/>
    <property type="evidence" value="ECO:0007669"/>
    <property type="project" value="InterPro"/>
</dbReference>
<evidence type="ECO:0000313" key="9">
    <source>
        <dbReference type="EMBL" id="QEN04917.1"/>
    </source>
</evidence>
<dbReference type="InterPro" id="IPR035906">
    <property type="entry name" value="MetI-like_sf"/>
</dbReference>
<dbReference type="InterPro" id="IPR051393">
    <property type="entry name" value="ABC_transporter_permease"/>
</dbReference>
<keyword evidence="5 7" id="KW-1133">Transmembrane helix</keyword>
<dbReference type="KEGG" id="sper:EW093_09425"/>
<proteinExistence type="inferred from homology"/>
<feature type="transmembrane region" description="Helical" evidence="7">
    <location>
        <begin position="74"/>
        <end position="95"/>
    </location>
</feature>
<dbReference type="PANTHER" id="PTHR30193:SF37">
    <property type="entry name" value="INNER MEMBRANE ABC TRANSPORTER PERMEASE PROTEIN YCJO"/>
    <property type="match status" value="1"/>
</dbReference>
<name>A0A5C1QBM7_9SPIO</name>
<comment type="similarity">
    <text evidence="7">Belongs to the binding-protein-dependent transport system permease family.</text>
</comment>
<evidence type="ECO:0000259" key="8">
    <source>
        <dbReference type="PROSITE" id="PS50928"/>
    </source>
</evidence>
<evidence type="ECO:0000256" key="4">
    <source>
        <dbReference type="ARBA" id="ARBA00022692"/>
    </source>
</evidence>
<dbReference type="EMBL" id="CP035807">
    <property type="protein sequence ID" value="QEN04917.1"/>
    <property type="molecule type" value="Genomic_DNA"/>
</dbReference>
<protein>
    <submittedName>
        <fullName evidence="9">Sugar ABC transporter permease</fullName>
    </submittedName>
</protein>
<evidence type="ECO:0000256" key="3">
    <source>
        <dbReference type="ARBA" id="ARBA00022475"/>
    </source>
</evidence>
<feature type="domain" description="ABC transmembrane type-1" evidence="8">
    <location>
        <begin position="70"/>
        <end position="285"/>
    </location>
</feature>